<evidence type="ECO:0000313" key="3">
    <source>
        <dbReference type="WBParaSite" id="MBELARI_LOCUS11408"/>
    </source>
</evidence>
<name>A0AAF3EBT3_9BILA</name>
<dbReference type="AlphaFoldDB" id="A0AAF3EBT3"/>
<organism evidence="2 3">
    <name type="scientific">Mesorhabditis belari</name>
    <dbReference type="NCBI Taxonomy" id="2138241"/>
    <lineage>
        <taxon>Eukaryota</taxon>
        <taxon>Metazoa</taxon>
        <taxon>Ecdysozoa</taxon>
        <taxon>Nematoda</taxon>
        <taxon>Chromadorea</taxon>
        <taxon>Rhabditida</taxon>
        <taxon>Rhabditina</taxon>
        <taxon>Rhabditomorpha</taxon>
        <taxon>Rhabditoidea</taxon>
        <taxon>Rhabditidae</taxon>
        <taxon>Mesorhabditinae</taxon>
        <taxon>Mesorhabditis</taxon>
    </lineage>
</organism>
<reference evidence="3" key="1">
    <citation type="submission" date="2024-02" db="UniProtKB">
        <authorList>
            <consortium name="WormBaseParasite"/>
        </authorList>
    </citation>
    <scope>IDENTIFICATION</scope>
</reference>
<sequence length="167" mass="18788">MGLQWLIAKISPGHQDLVKEQPLSESSTQLNASSSTSKPGNDGENAEEGLFDAEKTLDELMAQVKIQLDDDKLENGEMSKIKGSLDVAPLLDDSQIENLYAPLLQSMSFIKMAMQGMSHMWLRRRKPNPVASLVFDRCFMGSLRNRRKKSNKQENCYGSNSVGYFWK</sequence>
<evidence type="ECO:0000256" key="1">
    <source>
        <dbReference type="SAM" id="MobiDB-lite"/>
    </source>
</evidence>
<protein>
    <submittedName>
        <fullName evidence="3">Uncharacterized protein</fullName>
    </submittedName>
</protein>
<feature type="region of interest" description="Disordered" evidence="1">
    <location>
        <begin position="16"/>
        <end position="47"/>
    </location>
</feature>
<dbReference type="WBParaSite" id="MBELARI_LOCUS11408">
    <property type="protein sequence ID" value="MBELARI_LOCUS11408"/>
    <property type="gene ID" value="MBELARI_LOCUS11408"/>
</dbReference>
<feature type="compositionally biased region" description="Low complexity" evidence="1">
    <location>
        <begin position="23"/>
        <end position="37"/>
    </location>
</feature>
<dbReference type="Proteomes" id="UP000887575">
    <property type="component" value="Unassembled WGS sequence"/>
</dbReference>
<evidence type="ECO:0000313" key="2">
    <source>
        <dbReference type="Proteomes" id="UP000887575"/>
    </source>
</evidence>
<accession>A0AAF3EBT3</accession>
<proteinExistence type="predicted"/>
<keyword evidence="2" id="KW-1185">Reference proteome</keyword>